<comment type="caution">
    <text evidence="1">The sequence shown here is derived from an EMBL/GenBank/DDBJ whole genome shotgun (WGS) entry which is preliminary data.</text>
</comment>
<sequence length="67" mass="7705">MLSVRVDTCTQTVMTEKQDLRSRLVVGRRRDGRREFVEDAVRELVEFCLKPGVSITRAAMDHDVNPD</sequence>
<name>A0AA40MHC5_BURPE</name>
<protein>
    <submittedName>
        <fullName evidence="1">Transposase IS3/IS911 family protein</fullName>
    </submittedName>
</protein>
<dbReference type="Proteomes" id="UP000030475">
    <property type="component" value="Unassembled WGS sequence"/>
</dbReference>
<organism evidence="1 2">
    <name type="scientific">Burkholderia pseudomallei</name>
    <name type="common">Pseudomonas pseudomallei</name>
    <dbReference type="NCBI Taxonomy" id="28450"/>
    <lineage>
        <taxon>Bacteria</taxon>
        <taxon>Pseudomonadati</taxon>
        <taxon>Pseudomonadota</taxon>
        <taxon>Betaproteobacteria</taxon>
        <taxon>Burkholderiales</taxon>
        <taxon>Burkholderiaceae</taxon>
        <taxon>Burkholderia</taxon>
        <taxon>pseudomallei group</taxon>
    </lineage>
</organism>
<evidence type="ECO:0000313" key="2">
    <source>
        <dbReference type="Proteomes" id="UP000030475"/>
    </source>
</evidence>
<gene>
    <name evidence="1" type="ORF">Y036_6181</name>
</gene>
<reference evidence="1 2" key="1">
    <citation type="submission" date="2014-08" db="EMBL/GenBank/DDBJ databases">
        <authorList>
            <person name="Bunnell A."/>
            <person name="Chain P.S."/>
            <person name="Chertkov O."/>
            <person name="Currie B.J."/>
            <person name="Daligault H.E."/>
            <person name="Davenport K.W."/>
            <person name="Davis C."/>
            <person name="Gleasner C.D."/>
            <person name="Johnson S.L."/>
            <person name="Kaestli M."/>
            <person name="Koren S."/>
            <person name="Kunde Y.A."/>
            <person name="Mayo M."/>
            <person name="McMurry K.K."/>
            <person name="Price E.P."/>
            <person name="Reitenga K.G."/>
            <person name="Robison R."/>
            <person name="Rosovitz M.J."/>
            <person name="Sarovich D.S."/>
            <person name="Teshima H."/>
        </authorList>
    </citation>
    <scope>NUCLEOTIDE SEQUENCE [LARGE SCALE GENOMIC DNA]</scope>
    <source>
        <strain evidence="1 2">MSHR44</strain>
    </source>
</reference>
<dbReference type="AlphaFoldDB" id="A0AA40MHC5"/>
<dbReference type="EMBL" id="JQIM01000007">
    <property type="protein sequence ID" value="KGX17276.1"/>
    <property type="molecule type" value="Genomic_DNA"/>
</dbReference>
<proteinExistence type="predicted"/>
<evidence type="ECO:0000313" key="1">
    <source>
        <dbReference type="EMBL" id="KGX17276.1"/>
    </source>
</evidence>
<accession>A0AA40MHC5</accession>